<dbReference type="Pfam" id="PF01554">
    <property type="entry name" value="MatE"/>
    <property type="match status" value="1"/>
</dbReference>
<evidence type="ECO:0000256" key="5">
    <source>
        <dbReference type="ARBA" id="ARBA00022989"/>
    </source>
</evidence>
<feature type="transmembrane region" description="Helical" evidence="7">
    <location>
        <begin position="242"/>
        <end position="261"/>
    </location>
</feature>
<organism evidence="8 9">
    <name type="scientific">SAR86 cluster bacterium</name>
    <dbReference type="NCBI Taxonomy" id="2030880"/>
    <lineage>
        <taxon>Bacteria</taxon>
        <taxon>Pseudomonadati</taxon>
        <taxon>Pseudomonadota</taxon>
        <taxon>Gammaproteobacteria</taxon>
        <taxon>SAR86 cluster</taxon>
    </lineage>
</organism>
<evidence type="ECO:0000256" key="1">
    <source>
        <dbReference type="ARBA" id="ARBA00004651"/>
    </source>
</evidence>
<comment type="subcellular location">
    <subcellularLocation>
        <location evidence="1">Cell membrane</location>
        <topology evidence="1">Multi-pass membrane protein</topology>
    </subcellularLocation>
</comment>
<feature type="transmembrane region" description="Helical" evidence="7">
    <location>
        <begin position="53"/>
        <end position="72"/>
    </location>
</feature>
<accession>A0A973A8C5</accession>
<dbReference type="PANTHER" id="PTHR43549">
    <property type="entry name" value="MULTIDRUG RESISTANCE PROTEIN YPNP-RELATED"/>
    <property type="match status" value="1"/>
</dbReference>
<dbReference type="InterPro" id="IPR002528">
    <property type="entry name" value="MATE_fam"/>
</dbReference>
<keyword evidence="5 7" id="KW-1133">Transmembrane helix</keyword>
<keyword evidence="3" id="KW-1003">Cell membrane</keyword>
<evidence type="ECO:0000256" key="3">
    <source>
        <dbReference type="ARBA" id="ARBA00022475"/>
    </source>
</evidence>
<reference evidence="8" key="1">
    <citation type="submission" date="2020-05" db="EMBL/GenBank/DDBJ databases">
        <title>Sulfur intermediates as new biogeochemical hubs in an aquatic model microbial ecosystem.</title>
        <authorList>
            <person name="Vigneron A."/>
        </authorList>
    </citation>
    <scope>NUCLEOTIDE SEQUENCE</scope>
    <source>
        <strain evidence="8">Bin.250</strain>
    </source>
</reference>
<evidence type="ECO:0000256" key="2">
    <source>
        <dbReference type="ARBA" id="ARBA00022448"/>
    </source>
</evidence>
<feature type="transmembrane region" description="Helical" evidence="7">
    <location>
        <begin position="29"/>
        <end position="46"/>
    </location>
</feature>
<dbReference type="GO" id="GO:0042910">
    <property type="term" value="F:xenobiotic transmembrane transporter activity"/>
    <property type="evidence" value="ECO:0007669"/>
    <property type="project" value="InterPro"/>
</dbReference>
<proteinExistence type="predicted"/>
<feature type="transmembrane region" description="Helical" evidence="7">
    <location>
        <begin position="211"/>
        <end position="230"/>
    </location>
</feature>
<protein>
    <submittedName>
        <fullName evidence="8">Polysaccharide biosynthesis C-terminal domain-containing protein</fullName>
    </submittedName>
</protein>
<dbReference type="GO" id="GO:0005886">
    <property type="term" value="C:plasma membrane"/>
    <property type="evidence" value="ECO:0007669"/>
    <property type="project" value="UniProtKB-SubCell"/>
</dbReference>
<keyword evidence="4 7" id="KW-0812">Transmembrane</keyword>
<feature type="transmembrane region" description="Helical" evidence="7">
    <location>
        <begin position="175"/>
        <end position="199"/>
    </location>
</feature>
<evidence type="ECO:0000313" key="8">
    <source>
        <dbReference type="EMBL" id="NQV64262.1"/>
    </source>
</evidence>
<evidence type="ECO:0000313" key="9">
    <source>
        <dbReference type="Proteomes" id="UP000754644"/>
    </source>
</evidence>
<dbReference type="GO" id="GO:0015297">
    <property type="term" value="F:antiporter activity"/>
    <property type="evidence" value="ECO:0007669"/>
    <property type="project" value="InterPro"/>
</dbReference>
<gene>
    <name evidence="8" type="ORF">HQ497_02755</name>
</gene>
<feature type="transmembrane region" description="Helical" evidence="7">
    <location>
        <begin position="92"/>
        <end position="114"/>
    </location>
</feature>
<dbReference type="AlphaFoldDB" id="A0A973A8C5"/>
<keyword evidence="2" id="KW-0813">Transport</keyword>
<dbReference type="EMBL" id="JABMOJ010000098">
    <property type="protein sequence ID" value="NQV64262.1"/>
    <property type="molecule type" value="Genomic_DNA"/>
</dbReference>
<dbReference type="PANTHER" id="PTHR43549:SF3">
    <property type="entry name" value="MULTIDRUG RESISTANCE PROTEIN YPNP-RELATED"/>
    <property type="match status" value="1"/>
</dbReference>
<keyword evidence="6 7" id="KW-0472">Membrane</keyword>
<comment type="caution">
    <text evidence="8">The sequence shown here is derived from an EMBL/GenBank/DDBJ whole genome shotgun (WGS) entry which is preliminary data.</text>
</comment>
<feature type="non-terminal residue" evidence="8">
    <location>
        <position position="1"/>
    </location>
</feature>
<evidence type="ECO:0000256" key="7">
    <source>
        <dbReference type="SAM" id="Phobius"/>
    </source>
</evidence>
<name>A0A973A8C5_9GAMM</name>
<evidence type="ECO:0000256" key="6">
    <source>
        <dbReference type="ARBA" id="ARBA00023136"/>
    </source>
</evidence>
<dbReference type="Proteomes" id="UP000754644">
    <property type="component" value="Unassembled WGS sequence"/>
</dbReference>
<evidence type="ECO:0000256" key="4">
    <source>
        <dbReference type="ARBA" id="ARBA00022692"/>
    </source>
</evidence>
<dbReference type="InterPro" id="IPR052031">
    <property type="entry name" value="Membrane_Transporter-Flippase"/>
</dbReference>
<feature type="transmembrane region" description="Helical" evidence="7">
    <location>
        <begin position="267"/>
        <end position="288"/>
    </location>
</feature>
<sequence>FFVLSMVGSTLLRATGSAASPGIIMTTGSVIQILLGPVLIFGWFGMPEMGIAGAAWAYVISRFWSIALYSLLLYRSRMMQLSLTGIFKSWAAILHVGGPAVMSGLVMPASMLIITRLLAGHGHEVVAGYNVATRVETMAHMILWSASSSVEPFIGQNWGAGHIDRVKRALFLTNWFSLGWGLFTFVTMMLIGDLVVTLIDDNQVVHEVATAFFLIIPLSIGFMGIMQIASSSFNARGLPMPALVISIVRTVIVYIPLAIIANTYWGYVGIFMATAITNVLVGTGAWYWNQQSVLKASNANAPG</sequence>